<proteinExistence type="predicted"/>
<dbReference type="AlphaFoldDB" id="A0A9P2S0H4"/>
<gene>
    <name evidence="1" type="ORF">ME9_00678</name>
</gene>
<reference evidence="1 2" key="1">
    <citation type="submission" date="2012-03" db="EMBL/GenBank/DDBJ databases">
        <title>The Genome Sequence of Bartonella taylorii 8TBB.</title>
        <authorList>
            <consortium name="The Broad Institute Genome Sequencing Platform"/>
            <consortium name="The Broad Institute Genome Sequencing Center for Infectious Disease"/>
            <person name="Feldgarden M."/>
            <person name="Kirby J."/>
            <person name="Kosoy M."/>
            <person name="Birtles R."/>
            <person name="Probert W.S."/>
            <person name="Chiaraviglio L."/>
            <person name="Young S.K."/>
            <person name="Zeng Q."/>
            <person name="Gargeya S."/>
            <person name="Fitzgerald M."/>
            <person name="Haas B."/>
            <person name="Abouelleil A."/>
            <person name="Alvarado L."/>
            <person name="Arachchi H.M."/>
            <person name="Berlin A."/>
            <person name="Chapman S.B."/>
            <person name="Gearin G."/>
            <person name="Goldberg J."/>
            <person name="Griggs A."/>
            <person name="Gujja S."/>
            <person name="Hansen M."/>
            <person name="Heiman D."/>
            <person name="Howarth C."/>
            <person name="Larimer J."/>
            <person name="Lui A."/>
            <person name="MacDonald P.J.P."/>
            <person name="McCowen C."/>
            <person name="Montmayeur A."/>
            <person name="Murphy C."/>
            <person name="Neiman D."/>
            <person name="Pearson M."/>
            <person name="Priest M."/>
            <person name="Roberts A."/>
            <person name="Saif S."/>
            <person name="Shea T."/>
            <person name="Sisk P."/>
            <person name="Stolte C."/>
            <person name="Sykes S."/>
            <person name="Wortman J."/>
            <person name="Nusbaum C."/>
            <person name="Birren B."/>
        </authorList>
    </citation>
    <scope>NUCLEOTIDE SEQUENCE [LARGE SCALE GENOMIC DNA]</scope>
    <source>
        <strain evidence="1 2">8TBB</strain>
    </source>
</reference>
<evidence type="ECO:0000313" key="1">
    <source>
        <dbReference type="EMBL" id="EJF96036.1"/>
    </source>
</evidence>
<dbReference type="EMBL" id="AIMD01000023">
    <property type="protein sequence ID" value="EJF96036.1"/>
    <property type="molecule type" value="Genomic_DNA"/>
</dbReference>
<protein>
    <submittedName>
        <fullName evidence="1">Uncharacterized protein</fullName>
    </submittedName>
</protein>
<evidence type="ECO:0000313" key="2">
    <source>
        <dbReference type="Proteomes" id="UP000002648"/>
    </source>
</evidence>
<dbReference type="Proteomes" id="UP000002648">
    <property type="component" value="Unassembled WGS sequence"/>
</dbReference>
<comment type="caution">
    <text evidence="1">The sequence shown here is derived from an EMBL/GenBank/DDBJ whole genome shotgun (WGS) entry which is preliminary data.</text>
</comment>
<keyword evidence="2" id="KW-1185">Reference proteome</keyword>
<organism evidence="1 2">
    <name type="scientific">Bartonella taylorii 8TBB</name>
    <dbReference type="NCBI Taxonomy" id="1094560"/>
    <lineage>
        <taxon>Bacteria</taxon>
        <taxon>Pseudomonadati</taxon>
        <taxon>Pseudomonadota</taxon>
        <taxon>Alphaproteobacteria</taxon>
        <taxon>Hyphomicrobiales</taxon>
        <taxon>Bartonellaceae</taxon>
        <taxon>Bartonella</taxon>
    </lineage>
</organism>
<dbReference type="RefSeq" id="WP_004859044.1">
    <property type="nucleotide sequence ID" value="NZ_JH725051.1"/>
</dbReference>
<name>A0A9P2S0H4_BARTA</name>
<sequence>MILLLEKIITLVNNAKMGTITKILGRCVWLCVALILLFFNDCAFSEEGREQYYSQKQSTNIILKSQDHEKEDLVSQSRLILHARLKNSNEDIVKGLVWRIYAPILGVDNKLPLIATYEGGSARFDLEPGSYLIHLSFGHVGAVDHVNLESGQSLVKNFNLDAGGVILNATLLNGTINEKELHFTIYEDEKENDDTGVILSNVKPQSIVRLKAGHYHVASHYGSINAIVRSDIQVDAGKITEVILEHQAAQIVLKLVRQEGGEALADTSWSITNDSGDIIYETVGAYVSLVLVEGEYIAIAKNKDKIYQRVFSVVSGHDEDISVVADAQNMQKIDEEMD</sequence>
<accession>A0A9P2S0H4</accession>